<dbReference type="Pfam" id="PF22725">
    <property type="entry name" value="GFO_IDH_MocA_C3"/>
    <property type="match status" value="1"/>
</dbReference>
<evidence type="ECO:0000313" key="3">
    <source>
        <dbReference type="EMBL" id="SJM89651.1"/>
    </source>
</evidence>
<sequence>MITVIFVATASYLQNQLLNPMKKLKCAVIGTGYLGKFHAEKYAALLDCELVAVVDIDAVAAQTVANKYGVAALTSYQSLLGNVDAVSIVVPTTLHYRVAKDFLNAGAHVLVEKPITVTVAEADELIALAQAKQRVLQVGHLERFNPAVLGLDREEKPLFIEAHRLAPFNPRANDVSVVLDLMIHDIDIILALVDSDIERIDASGTPVLTQGTDIANVRLLFKNGCVANVTASRISMKLERKMRLFRPSSYVSVDFQNRVLTQHRTGSKEMFPGIPEIETEETVFGSGDALLAEIQHFVNCIHTGENPLVSGTAGRRALATAIKIGELLHKNRHKQ</sequence>
<dbReference type="Pfam" id="PF01408">
    <property type="entry name" value="GFO_IDH_MocA"/>
    <property type="match status" value="1"/>
</dbReference>
<feature type="domain" description="GFO/IDH/MocA-like oxidoreductase" evidence="2">
    <location>
        <begin position="174"/>
        <end position="236"/>
    </location>
</feature>
<dbReference type="Proteomes" id="UP000195442">
    <property type="component" value="Unassembled WGS sequence"/>
</dbReference>
<accession>A0A1R4H096</accession>
<dbReference type="SUPFAM" id="SSF51735">
    <property type="entry name" value="NAD(P)-binding Rossmann-fold domains"/>
    <property type="match status" value="1"/>
</dbReference>
<name>A0A1R4H096_9GAMM</name>
<dbReference type="SUPFAM" id="SSF55347">
    <property type="entry name" value="Glyceraldehyde-3-phosphate dehydrogenase-like, C-terminal domain"/>
    <property type="match status" value="1"/>
</dbReference>
<dbReference type="InterPro" id="IPR000683">
    <property type="entry name" value="Gfo/Idh/MocA-like_OxRdtase_N"/>
</dbReference>
<dbReference type="Gene3D" id="3.30.360.10">
    <property type="entry name" value="Dihydrodipicolinate Reductase, domain 2"/>
    <property type="match status" value="1"/>
</dbReference>
<dbReference type="GO" id="GO:0000166">
    <property type="term" value="F:nucleotide binding"/>
    <property type="evidence" value="ECO:0007669"/>
    <property type="project" value="InterPro"/>
</dbReference>
<protein>
    <submittedName>
        <fullName evidence="3">Oxidoreductase domain protein</fullName>
    </submittedName>
</protein>
<evidence type="ECO:0000259" key="2">
    <source>
        <dbReference type="Pfam" id="PF22725"/>
    </source>
</evidence>
<keyword evidence="4" id="KW-1185">Reference proteome</keyword>
<organism evidence="3 4">
    <name type="scientific">Crenothrix polyspora</name>
    <dbReference type="NCBI Taxonomy" id="360316"/>
    <lineage>
        <taxon>Bacteria</taxon>
        <taxon>Pseudomonadati</taxon>
        <taxon>Pseudomonadota</taxon>
        <taxon>Gammaproteobacteria</taxon>
        <taxon>Methylococcales</taxon>
        <taxon>Crenotrichaceae</taxon>
        <taxon>Crenothrix</taxon>
    </lineage>
</organism>
<feature type="domain" description="Gfo/Idh/MocA-like oxidoreductase N-terminal" evidence="1">
    <location>
        <begin position="24"/>
        <end position="140"/>
    </location>
</feature>
<dbReference type="InterPro" id="IPR051450">
    <property type="entry name" value="Gfo/Idh/MocA_Oxidoreductases"/>
</dbReference>
<dbReference type="AlphaFoldDB" id="A0A1R4H096"/>
<dbReference type="PANTHER" id="PTHR43377">
    <property type="entry name" value="BILIVERDIN REDUCTASE A"/>
    <property type="match status" value="1"/>
</dbReference>
<reference evidence="4" key="1">
    <citation type="submission" date="2017-02" db="EMBL/GenBank/DDBJ databases">
        <authorList>
            <person name="Daims H."/>
        </authorList>
    </citation>
    <scope>NUCLEOTIDE SEQUENCE [LARGE SCALE GENOMIC DNA]</scope>
</reference>
<dbReference type="InterPro" id="IPR036291">
    <property type="entry name" value="NAD(P)-bd_dom_sf"/>
</dbReference>
<dbReference type="PANTHER" id="PTHR43377:SF1">
    <property type="entry name" value="BILIVERDIN REDUCTASE A"/>
    <property type="match status" value="1"/>
</dbReference>
<evidence type="ECO:0000259" key="1">
    <source>
        <dbReference type="Pfam" id="PF01408"/>
    </source>
</evidence>
<gene>
    <name evidence="3" type="ORF">CRENPOLYSF2_1250007</name>
</gene>
<evidence type="ECO:0000313" key="4">
    <source>
        <dbReference type="Proteomes" id="UP000195442"/>
    </source>
</evidence>
<dbReference type="Gene3D" id="3.40.50.720">
    <property type="entry name" value="NAD(P)-binding Rossmann-like Domain"/>
    <property type="match status" value="1"/>
</dbReference>
<proteinExistence type="predicted"/>
<dbReference type="EMBL" id="FUKJ01000030">
    <property type="protein sequence ID" value="SJM89651.1"/>
    <property type="molecule type" value="Genomic_DNA"/>
</dbReference>
<dbReference type="InterPro" id="IPR055170">
    <property type="entry name" value="GFO_IDH_MocA-like_dom"/>
</dbReference>